<evidence type="ECO:0000313" key="2">
    <source>
        <dbReference type="EMBL" id="OUD13370.1"/>
    </source>
</evidence>
<sequence length="229" mass="24304">MFAQFALPVMVAGALGAAAAPVMALEEGDWLVRGRIINISPDDESSNATSNGTPVPATDVSVDSAFTLDLDITYMITSNFGVELLLDIPTKHSVSSKGATLKSLAPGEILSARVLPPSLLLQYHFLPQGQIRPYVGFGANYTLFFDEESTASLNTGLGGVKDLELDSSVGWAAQAGVDFDMGNDWFLNADVKYIDINTTASFKSGALGNVEVDVDINPWVLGLGVGRRF</sequence>
<feature type="signal peptide" evidence="1">
    <location>
        <begin position="1"/>
        <end position="24"/>
    </location>
</feature>
<dbReference type="SUPFAM" id="SSF56925">
    <property type="entry name" value="OMPA-like"/>
    <property type="match status" value="1"/>
</dbReference>
<evidence type="ECO:0000313" key="3">
    <source>
        <dbReference type="Proteomes" id="UP000194798"/>
    </source>
</evidence>
<dbReference type="InterPro" id="IPR011250">
    <property type="entry name" value="OMP/PagP_B-barrel"/>
</dbReference>
<keyword evidence="3" id="KW-1185">Reference proteome</keyword>
<dbReference type="PANTHER" id="PTHR36920:SF1">
    <property type="entry name" value="OUTER MEMBRANE PROTEIN W"/>
    <property type="match status" value="1"/>
</dbReference>
<feature type="chain" id="PRO_5012128895" description="OmpW family protein" evidence="1">
    <location>
        <begin position="25"/>
        <end position="229"/>
    </location>
</feature>
<dbReference type="Pfam" id="PF03922">
    <property type="entry name" value="OmpW"/>
    <property type="match status" value="1"/>
</dbReference>
<proteinExistence type="predicted"/>
<name>A0A251X7Q3_9GAMM</name>
<evidence type="ECO:0008006" key="4">
    <source>
        <dbReference type="Google" id="ProtNLM"/>
    </source>
</evidence>
<organism evidence="2 3">
    <name type="scientific">Thioflexithrix psekupsensis</name>
    <dbReference type="NCBI Taxonomy" id="1570016"/>
    <lineage>
        <taxon>Bacteria</taxon>
        <taxon>Pseudomonadati</taxon>
        <taxon>Pseudomonadota</taxon>
        <taxon>Gammaproteobacteria</taxon>
        <taxon>Thiotrichales</taxon>
        <taxon>Thioflexithrix</taxon>
    </lineage>
</organism>
<comment type="caution">
    <text evidence="2">The sequence shown here is derived from an EMBL/GenBank/DDBJ whole genome shotgun (WGS) entry which is preliminary data.</text>
</comment>
<dbReference type="AlphaFoldDB" id="A0A251X7Q3"/>
<dbReference type="GO" id="GO:0055085">
    <property type="term" value="P:transmembrane transport"/>
    <property type="evidence" value="ECO:0007669"/>
    <property type="project" value="TreeGrafter"/>
</dbReference>
<protein>
    <recommendedName>
        <fullName evidence="4">OmpW family protein</fullName>
    </recommendedName>
</protein>
<dbReference type="Gene3D" id="2.40.160.20">
    <property type="match status" value="1"/>
</dbReference>
<reference evidence="2 3" key="1">
    <citation type="submission" date="2016-12" db="EMBL/GenBank/DDBJ databases">
        <title>Thioflexothrix psekupsii D3 genome sequencing and assembly.</title>
        <authorList>
            <person name="Fomenkov A."/>
            <person name="Vincze T."/>
            <person name="Grabovich M."/>
            <person name="Anton B.P."/>
            <person name="Dubinina G."/>
            <person name="Orlova M."/>
            <person name="Belousova E."/>
            <person name="Roberts R.J."/>
        </authorList>
    </citation>
    <scope>NUCLEOTIDE SEQUENCE [LARGE SCALE GENOMIC DNA]</scope>
    <source>
        <strain evidence="2">D3</strain>
    </source>
</reference>
<dbReference type="PANTHER" id="PTHR36920">
    <property type="match status" value="1"/>
</dbReference>
<evidence type="ECO:0000256" key="1">
    <source>
        <dbReference type="SAM" id="SignalP"/>
    </source>
</evidence>
<keyword evidence="1" id="KW-0732">Signal</keyword>
<dbReference type="OrthoDB" id="9807574at2"/>
<dbReference type="EMBL" id="MSLT01000018">
    <property type="protein sequence ID" value="OUD13370.1"/>
    <property type="molecule type" value="Genomic_DNA"/>
</dbReference>
<dbReference type="Proteomes" id="UP000194798">
    <property type="component" value="Unassembled WGS sequence"/>
</dbReference>
<dbReference type="InterPro" id="IPR005618">
    <property type="entry name" value="OMPW"/>
</dbReference>
<dbReference type="GO" id="GO:0019867">
    <property type="term" value="C:outer membrane"/>
    <property type="evidence" value="ECO:0007669"/>
    <property type="project" value="InterPro"/>
</dbReference>
<gene>
    <name evidence="2" type="ORF">TPSD3_11785</name>
</gene>
<accession>A0A251X7Q3</accession>